<sequence length="199" mass="21728">MSAKEPVGCLHRWALTLQEYDFEIQYRPGIENHVADALSRGPVADTNAVEADADNDPVIGHPPPNEVAAENSHRSEKNEAEHETAVIREVIVTGRDDGRVARDAYRPNTLAVSVTKDEIADEVARQLVKSLNGAAAVMNDELDADLEHAATAVVRAAIAWRVDAAEMGIVPFTDDDIKREQTKSVMVQTLRHKGGFQGQ</sequence>
<dbReference type="OrthoDB" id="129142at2759"/>
<dbReference type="PANTHER" id="PTHR34072">
    <property type="entry name" value="ENZYMATIC POLYPROTEIN-RELATED"/>
    <property type="match status" value="1"/>
</dbReference>
<feature type="region of interest" description="Disordered" evidence="1">
    <location>
        <begin position="53"/>
        <end position="82"/>
    </location>
</feature>
<dbReference type="Proteomes" id="UP001165121">
    <property type="component" value="Unassembled WGS sequence"/>
</dbReference>
<evidence type="ECO:0000313" key="3">
    <source>
        <dbReference type="Proteomes" id="UP001165121"/>
    </source>
</evidence>
<feature type="compositionally biased region" description="Basic and acidic residues" evidence="1">
    <location>
        <begin position="71"/>
        <end position="82"/>
    </location>
</feature>
<protein>
    <submittedName>
        <fullName evidence="2">Unnamed protein product</fullName>
    </submittedName>
</protein>
<proteinExistence type="predicted"/>
<gene>
    <name evidence="2" type="ORF">Pfra01_000917600</name>
</gene>
<comment type="caution">
    <text evidence="2">The sequence shown here is derived from an EMBL/GenBank/DDBJ whole genome shotgun (WGS) entry which is preliminary data.</text>
</comment>
<accession>A0A9W6XB61</accession>
<evidence type="ECO:0000256" key="1">
    <source>
        <dbReference type="SAM" id="MobiDB-lite"/>
    </source>
</evidence>
<dbReference type="PANTHER" id="PTHR34072:SF58">
    <property type="entry name" value="DNA (CYTOSINE-5-)-METHYLTRANSFERASE"/>
    <property type="match status" value="1"/>
</dbReference>
<name>A0A9W6XB61_9STRA</name>
<keyword evidence="3" id="KW-1185">Reference proteome</keyword>
<reference evidence="2" key="1">
    <citation type="submission" date="2023-04" db="EMBL/GenBank/DDBJ databases">
        <title>Phytophthora fragariaefolia NBRC 109709.</title>
        <authorList>
            <person name="Ichikawa N."/>
            <person name="Sato H."/>
            <person name="Tonouchi N."/>
        </authorList>
    </citation>
    <scope>NUCLEOTIDE SEQUENCE</scope>
    <source>
        <strain evidence="2">NBRC 109709</strain>
    </source>
</reference>
<organism evidence="2 3">
    <name type="scientific">Phytophthora fragariaefolia</name>
    <dbReference type="NCBI Taxonomy" id="1490495"/>
    <lineage>
        <taxon>Eukaryota</taxon>
        <taxon>Sar</taxon>
        <taxon>Stramenopiles</taxon>
        <taxon>Oomycota</taxon>
        <taxon>Peronosporomycetes</taxon>
        <taxon>Peronosporales</taxon>
        <taxon>Peronosporaceae</taxon>
        <taxon>Phytophthora</taxon>
    </lineage>
</organism>
<dbReference type="AlphaFoldDB" id="A0A9W6XB61"/>
<evidence type="ECO:0000313" key="2">
    <source>
        <dbReference type="EMBL" id="GMF35048.1"/>
    </source>
</evidence>
<dbReference type="EMBL" id="BSXT01000845">
    <property type="protein sequence ID" value="GMF35048.1"/>
    <property type="molecule type" value="Genomic_DNA"/>
</dbReference>